<protein>
    <submittedName>
        <fullName evidence="1">Uncharacterized protein</fullName>
    </submittedName>
</protein>
<evidence type="ECO:0000313" key="1">
    <source>
        <dbReference type="EMBL" id="KAH6939496.1"/>
    </source>
</evidence>
<comment type="caution">
    <text evidence="1">The sequence shown here is derived from an EMBL/GenBank/DDBJ whole genome shotgun (WGS) entry which is preliminary data.</text>
</comment>
<reference evidence="1" key="1">
    <citation type="submission" date="2020-05" db="EMBL/GenBank/DDBJ databases">
        <title>Large-scale comparative analyses of tick genomes elucidate their genetic diversity and vector capacities.</title>
        <authorList>
            <person name="Jia N."/>
            <person name="Wang J."/>
            <person name="Shi W."/>
            <person name="Du L."/>
            <person name="Sun Y."/>
            <person name="Zhan W."/>
            <person name="Jiang J."/>
            <person name="Wang Q."/>
            <person name="Zhang B."/>
            <person name="Ji P."/>
            <person name="Sakyi L.B."/>
            <person name="Cui X."/>
            <person name="Yuan T."/>
            <person name="Jiang B."/>
            <person name="Yang W."/>
            <person name="Lam T.T.-Y."/>
            <person name="Chang Q."/>
            <person name="Ding S."/>
            <person name="Wang X."/>
            <person name="Zhu J."/>
            <person name="Ruan X."/>
            <person name="Zhao L."/>
            <person name="Wei J."/>
            <person name="Que T."/>
            <person name="Du C."/>
            <person name="Cheng J."/>
            <person name="Dai P."/>
            <person name="Han X."/>
            <person name="Huang E."/>
            <person name="Gao Y."/>
            <person name="Liu J."/>
            <person name="Shao H."/>
            <person name="Ye R."/>
            <person name="Li L."/>
            <person name="Wei W."/>
            <person name="Wang X."/>
            <person name="Wang C."/>
            <person name="Yang T."/>
            <person name="Huo Q."/>
            <person name="Li W."/>
            <person name="Guo W."/>
            <person name="Chen H."/>
            <person name="Zhou L."/>
            <person name="Ni X."/>
            <person name="Tian J."/>
            <person name="Zhou Y."/>
            <person name="Sheng Y."/>
            <person name="Liu T."/>
            <person name="Pan Y."/>
            <person name="Xia L."/>
            <person name="Li J."/>
            <person name="Zhao F."/>
            <person name="Cao W."/>
        </authorList>
    </citation>
    <scope>NUCLEOTIDE SEQUENCE</scope>
    <source>
        <strain evidence="1">Hyas-2018</strain>
    </source>
</reference>
<accession>A0ACB7SX12</accession>
<evidence type="ECO:0000313" key="2">
    <source>
        <dbReference type="Proteomes" id="UP000821845"/>
    </source>
</evidence>
<keyword evidence="2" id="KW-1185">Reference proteome</keyword>
<organism evidence="1 2">
    <name type="scientific">Hyalomma asiaticum</name>
    <name type="common">Tick</name>
    <dbReference type="NCBI Taxonomy" id="266040"/>
    <lineage>
        <taxon>Eukaryota</taxon>
        <taxon>Metazoa</taxon>
        <taxon>Ecdysozoa</taxon>
        <taxon>Arthropoda</taxon>
        <taxon>Chelicerata</taxon>
        <taxon>Arachnida</taxon>
        <taxon>Acari</taxon>
        <taxon>Parasitiformes</taxon>
        <taxon>Ixodida</taxon>
        <taxon>Ixodoidea</taxon>
        <taxon>Ixodidae</taxon>
        <taxon>Hyalomminae</taxon>
        <taxon>Hyalomma</taxon>
    </lineage>
</organism>
<dbReference type="EMBL" id="CM023482">
    <property type="protein sequence ID" value="KAH6939496.1"/>
    <property type="molecule type" value="Genomic_DNA"/>
</dbReference>
<sequence length="128" mass="14604">MFRNIAGDHNDILPDLTAVKTVRPVASLGVLIVTDHTRLSLKSALQKRQQRNRRAKGYDVGPDYVAGLPRILTWWGSSGRNSASDNVGAMNRSMRRNSTFMRRSLLMVHIHLTYQLQTKNYLLQRQDV</sequence>
<name>A0ACB7SX12_HYAAI</name>
<gene>
    <name evidence="1" type="ORF">HPB50_018581</name>
</gene>
<dbReference type="Proteomes" id="UP000821845">
    <property type="component" value="Chromosome 2"/>
</dbReference>
<proteinExistence type="predicted"/>